<dbReference type="Proteomes" id="UP001159405">
    <property type="component" value="Unassembled WGS sequence"/>
</dbReference>
<feature type="region of interest" description="Disordered" evidence="1">
    <location>
        <begin position="42"/>
        <end position="77"/>
    </location>
</feature>
<feature type="region of interest" description="Disordered" evidence="1">
    <location>
        <begin position="1"/>
        <end position="23"/>
    </location>
</feature>
<name>A0ABN8P3K6_9CNID</name>
<feature type="region of interest" description="Disordered" evidence="1">
    <location>
        <begin position="126"/>
        <end position="148"/>
    </location>
</feature>
<evidence type="ECO:0000313" key="3">
    <source>
        <dbReference type="Proteomes" id="UP001159405"/>
    </source>
</evidence>
<protein>
    <submittedName>
        <fullName evidence="2">Uncharacterized protein</fullName>
    </submittedName>
</protein>
<feature type="region of interest" description="Disordered" evidence="1">
    <location>
        <begin position="195"/>
        <end position="222"/>
    </location>
</feature>
<sequence length="222" mass="24824">MSDSDHPSDGATRTGPPIQRSSQFDAVFEQFKGYADSRLHELSTASASNTESSKSLSETKKLRREAEASKLKKKGNLKQRQKLIKLADKSEAGWLAVDEYESDELAEDSADEKRIRKAQDKAVRKKFQMAKSASRSRSTGSSIRNVPSNSHDNLLFRESFSINFYVFFCRKAVDSLIHKTYVSHVDGQVTGVKPAIQLKPSPRPTGQQQFPWPSTEGQSNPK</sequence>
<accession>A0ABN8P3K6</accession>
<organism evidence="2 3">
    <name type="scientific">Porites lobata</name>
    <dbReference type="NCBI Taxonomy" id="104759"/>
    <lineage>
        <taxon>Eukaryota</taxon>
        <taxon>Metazoa</taxon>
        <taxon>Cnidaria</taxon>
        <taxon>Anthozoa</taxon>
        <taxon>Hexacorallia</taxon>
        <taxon>Scleractinia</taxon>
        <taxon>Fungiina</taxon>
        <taxon>Poritidae</taxon>
        <taxon>Porites</taxon>
    </lineage>
</organism>
<feature type="compositionally biased region" description="Low complexity" evidence="1">
    <location>
        <begin position="42"/>
        <end position="56"/>
    </location>
</feature>
<dbReference type="EMBL" id="CALNXK010000051">
    <property type="protein sequence ID" value="CAH3132498.1"/>
    <property type="molecule type" value="Genomic_DNA"/>
</dbReference>
<feature type="compositionally biased region" description="Polar residues" evidence="1">
    <location>
        <begin position="204"/>
        <end position="222"/>
    </location>
</feature>
<comment type="caution">
    <text evidence="2">The sequence shown here is derived from an EMBL/GenBank/DDBJ whole genome shotgun (WGS) entry which is preliminary data.</text>
</comment>
<proteinExistence type="predicted"/>
<reference evidence="2 3" key="1">
    <citation type="submission" date="2022-05" db="EMBL/GenBank/DDBJ databases">
        <authorList>
            <consortium name="Genoscope - CEA"/>
            <person name="William W."/>
        </authorList>
    </citation>
    <scope>NUCLEOTIDE SEQUENCE [LARGE SCALE GENOMIC DNA]</scope>
</reference>
<evidence type="ECO:0000313" key="2">
    <source>
        <dbReference type="EMBL" id="CAH3132498.1"/>
    </source>
</evidence>
<evidence type="ECO:0000256" key="1">
    <source>
        <dbReference type="SAM" id="MobiDB-lite"/>
    </source>
</evidence>
<keyword evidence="3" id="KW-1185">Reference proteome</keyword>
<feature type="compositionally biased region" description="Basic and acidic residues" evidence="1">
    <location>
        <begin position="57"/>
        <end position="70"/>
    </location>
</feature>
<feature type="compositionally biased region" description="Low complexity" evidence="1">
    <location>
        <begin position="132"/>
        <end position="144"/>
    </location>
</feature>
<gene>
    <name evidence="2" type="ORF">PLOB_00035934</name>
</gene>